<dbReference type="Pfam" id="PF00226">
    <property type="entry name" value="DnaJ"/>
    <property type="match status" value="1"/>
</dbReference>
<dbReference type="GO" id="GO:0051082">
    <property type="term" value="F:unfolded protein binding"/>
    <property type="evidence" value="ECO:0007669"/>
    <property type="project" value="InterPro"/>
</dbReference>
<dbReference type="InterPro" id="IPR036869">
    <property type="entry name" value="J_dom_sf"/>
</dbReference>
<dbReference type="PRINTS" id="PR00625">
    <property type="entry name" value="JDOMAIN"/>
</dbReference>
<dbReference type="InParanoid" id="A0A1W4XAP1"/>
<dbReference type="FunFam" id="2.60.260.20:FF:000002">
    <property type="entry name" value="Dnaj homolog subfamily b member"/>
    <property type="match status" value="1"/>
</dbReference>
<dbReference type="GO" id="GO:0006457">
    <property type="term" value="P:protein folding"/>
    <property type="evidence" value="ECO:0007669"/>
    <property type="project" value="InterPro"/>
</dbReference>
<dbReference type="RefSeq" id="XP_018329395.1">
    <property type="nucleotide sequence ID" value="XM_018473893.2"/>
</dbReference>
<dbReference type="OrthoDB" id="550424at2759"/>
<dbReference type="SUPFAM" id="SSF49493">
    <property type="entry name" value="HSP40/DnaJ peptide-binding domain"/>
    <property type="match status" value="2"/>
</dbReference>
<dbReference type="STRING" id="224129.A0A1W4XAP1"/>
<keyword evidence="1" id="KW-0143">Chaperone</keyword>
<name>A0A1W4XAP1_AGRPL</name>
<protein>
    <submittedName>
        <fullName evidence="4">DnaJ homolog subfamily B member 13-like</fullName>
    </submittedName>
</protein>
<dbReference type="InterPro" id="IPR018253">
    <property type="entry name" value="DnaJ_domain_CS"/>
</dbReference>
<dbReference type="PANTHER" id="PTHR24078:SF519">
    <property type="entry name" value="DNAJ HOMOLOG SUBFAMILY B MEMBER 13"/>
    <property type="match status" value="1"/>
</dbReference>
<dbReference type="InterPro" id="IPR002939">
    <property type="entry name" value="DnaJ_C"/>
</dbReference>
<dbReference type="InterPro" id="IPR001623">
    <property type="entry name" value="DnaJ_domain"/>
</dbReference>
<reference evidence="4" key="1">
    <citation type="submission" date="2025-08" db="UniProtKB">
        <authorList>
            <consortium name="RefSeq"/>
        </authorList>
    </citation>
    <scope>IDENTIFICATION</scope>
    <source>
        <tissue evidence="4">Entire body</tissue>
    </source>
</reference>
<dbReference type="Pfam" id="PF01556">
    <property type="entry name" value="DnaJ_C"/>
    <property type="match status" value="1"/>
</dbReference>
<organism evidence="3 4">
    <name type="scientific">Agrilus planipennis</name>
    <name type="common">Emerald ash borer</name>
    <name type="synonym">Agrilus marcopoli</name>
    <dbReference type="NCBI Taxonomy" id="224129"/>
    <lineage>
        <taxon>Eukaryota</taxon>
        <taxon>Metazoa</taxon>
        <taxon>Ecdysozoa</taxon>
        <taxon>Arthropoda</taxon>
        <taxon>Hexapoda</taxon>
        <taxon>Insecta</taxon>
        <taxon>Pterygota</taxon>
        <taxon>Neoptera</taxon>
        <taxon>Endopterygota</taxon>
        <taxon>Coleoptera</taxon>
        <taxon>Polyphaga</taxon>
        <taxon>Elateriformia</taxon>
        <taxon>Buprestoidea</taxon>
        <taxon>Buprestidae</taxon>
        <taxon>Agrilinae</taxon>
        <taxon>Agrilus</taxon>
    </lineage>
</organism>
<dbReference type="AlphaFoldDB" id="A0A1W4XAP1"/>
<dbReference type="SUPFAM" id="SSF46565">
    <property type="entry name" value="Chaperone J-domain"/>
    <property type="match status" value="1"/>
</dbReference>
<dbReference type="FunCoup" id="A0A1W4XAP1">
    <property type="interactions" value="1"/>
</dbReference>
<keyword evidence="3" id="KW-1185">Reference proteome</keyword>
<dbReference type="PANTHER" id="PTHR24078">
    <property type="entry name" value="DNAJ HOMOLOG SUBFAMILY C MEMBER"/>
    <property type="match status" value="1"/>
</dbReference>
<evidence type="ECO:0000259" key="2">
    <source>
        <dbReference type="PROSITE" id="PS50076"/>
    </source>
</evidence>
<accession>A0A1W4XAP1</accession>
<dbReference type="Gene3D" id="2.60.260.20">
    <property type="entry name" value="Urease metallochaperone UreE, N-terminal domain"/>
    <property type="match status" value="2"/>
</dbReference>
<dbReference type="CDD" id="cd10747">
    <property type="entry name" value="DnaJ_C"/>
    <property type="match status" value="1"/>
</dbReference>
<evidence type="ECO:0000256" key="1">
    <source>
        <dbReference type="ARBA" id="ARBA00023186"/>
    </source>
</evidence>
<dbReference type="CDD" id="cd06257">
    <property type="entry name" value="DnaJ"/>
    <property type="match status" value="1"/>
</dbReference>
<dbReference type="GO" id="GO:0051087">
    <property type="term" value="F:protein-folding chaperone binding"/>
    <property type="evidence" value="ECO:0007669"/>
    <property type="project" value="TreeGrafter"/>
</dbReference>
<dbReference type="PROSITE" id="PS00636">
    <property type="entry name" value="DNAJ_1"/>
    <property type="match status" value="1"/>
</dbReference>
<evidence type="ECO:0000313" key="4">
    <source>
        <dbReference type="RefSeq" id="XP_018329395.1"/>
    </source>
</evidence>
<proteinExistence type="predicted"/>
<dbReference type="KEGG" id="apln:108739825"/>
<dbReference type="GO" id="GO:0005829">
    <property type="term" value="C:cytosol"/>
    <property type="evidence" value="ECO:0007669"/>
    <property type="project" value="TreeGrafter"/>
</dbReference>
<feature type="domain" description="J" evidence="2">
    <location>
        <begin position="1"/>
        <end position="62"/>
    </location>
</feature>
<dbReference type="Gene3D" id="1.10.287.110">
    <property type="entry name" value="DnaJ domain"/>
    <property type="match status" value="1"/>
</dbReference>
<dbReference type="Proteomes" id="UP000192223">
    <property type="component" value="Unplaced"/>
</dbReference>
<dbReference type="InterPro" id="IPR051339">
    <property type="entry name" value="DnaJ_subfamily_B"/>
</dbReference>
<gene>
    <name evidence="4" type="primary">LOC108739825</name>
</gene>
<dbReference type="PROSITE" id="PS50076">
    <property type="entry name" value="DNAJ_2"/>
    <property type="match status" value="1"/>
</dbReference>
<evidence type="ECO:0000313" key="3">
    <source>
        <dbReference type="Proteomes" id="UP000192223"/>
    </source>
</evidence>
<sequence>MYDSLKYTFLVTQLINSYRKCALEFNPERLQDETSKKVFALIGEAYDVLSDPLRRAVYDQYGEEGLKRGVPISKENYFAPYHYHGDPMRTYRNFFGTTSPYADLMDYLLNPPPLFDQPEGRGIRKKQPPIYHILYLTLHEVFFGGVKKMKIQRLQFVDEKKNRTEIKEKILSIPIKPGLRPKTQIVCPEEGDQNPTQIPADVIFVTEDRPHETFHRENDDLVMTADISLQDALLGTTVVVNTIDHRTVRVPITDIVHPGYEKIVPNEGMPILENPNTKGNLIIRFNIHFPDYLPKACKEIMQKAFICSRAGGGFGQDEMINKIVLADKILRVDPDEQMPPCFN</sequence>
<dbReference type="FunFam" id="2.60.260.20:FF:000006">
    <property type="entry name" value="DnaJ subfamily B member 13"/>
    <property type="match status" value="1"/>
</dbReference>
<dbReference type="InterPro" id="IPR008971">
    <property type="entry name" value="HSP40/DnaJ_pept-bd"/>
</dbReference>
<dbReference type="GeneID" id="108739825"/>